<feature type="coiled-coil region" evidence="1">
    <location>
        <begin position="281"/>
        <end position="326"/>
    </location>
</feature>
<name>A0ABX6QFC7_9HYPH</name>
<feature type="transmembrane region" description="Helical" evidence="2">
    <location>
        <begin position="75"/>
        <end position="98"/>
    </location>
</feature>
<feature type="transmembrane region" description="Helical" evidence="2">
    <location>
        <begin position="330"/>
        <end position="353"/>
    </location>
</feature>
<feature type="transmembrane region" description="Helical" evidence="2">
    <location>
        <begin position="110"/>
        <end position="128"/>
    </location>
</feature>
<keyword evidence="1" id="KW-0175">Coiled coil</keyword>
<reference evidence="3 4" key="1">
    <citation type="submission" date="2020-06" db="EMBL/GenBank/DDBJ databases">
        <title>Complete closed genome sequence of Bartonella alsatica CIP 105477.</title>
        <authorList>
            <person name="Thibau A."/>
            <person name="Schultze T.G."/>
            <person name="Kempf V.A.J."/>
        </authorList>
    </citation>
    <scope>NUCLEOTIDE SEQUENCE [LARGE SCALE GENOMIC DNA]</scope>
    <source>
        <strain evidence="3 4">CIP 105477</strain>
    </source>
</reference>
<sequence length="362" mass="39851">METRIPEETPFDTHFLRETSQEEQYSLFYSPISWSAIFAGLVTALATSICLSFLVTALGLSQIDLYSSSPLEGSFLSFGIGSLIVMVISLALGGFISGRFAESSGALHGFLTWALLTLLMTIQAIHIVSSAASLSAKAVSENTAPTQQTADSLKTNFVPLLSKLKGESFESFLHDKKDNRVDFDELGNELRALLKKSDIPALNPDRLKQSYQEALKDIESTISAFKNDPTRYRTYLKELSDHLSDRADAITTKFDRSDIINTLMNNGMTRADAQTTANRAIHVYQTAEEKTEQAIEALEEQADTLSKKLDASLKEARRTADKATKTASSIGWWGFLGGLIGAIISSVCGYYGYRSRKESFML</sequence>
<feature type="transmembrane region" description="Helical" evidence="2">
    <location>
        <begin position="34"/>
        <end position="55"/>
    </location>
</feature>
<dbReference type="EMBL" id="CP058235">
    <property type="protein sequence ID" value="QLC51839.1"/>
    <property type="molecule type" value="Genomic_DNA"/>
</dbReference>
<accession>A0ABX6QFC7</accession>
<evidence type="ECO:0000313" key="3">
    <source>
        <dbReference type="EMBL" id="QLC51839.1"/>
    </source>
</evidence>
<keyword evidence="4" id="KW-1185">Reference proteome</keyword>
<dbReference type="RefSeq" id="WP_005864425.1">
    <property type="nucleotide sequence ID" value="NZ_CACVBB010000009.1"/>
</dbReference>
<evidence type="ECO:0000256" key="2">
    <source>
        <dbReference type="SAM" id="Phobius"/>
    </source>
</evidence>
<organism evidence="3 4">
    <name type="scientific">Bartonella alsatica</name>
    <dbReference type="NCBI Taxonomy" id="52764"/>
    <lineage>
        <taxon>Bacteria</taxon>
        <taxon>Pseudomonadati</taxon>
        <taxon>Pseudomonadota</taxon>
        <taxon>Alphaproteobacteria</taxon>
        <taxon>Hyphomicrobiales</taxon>
        <taxon>Bartonellaceae</taxon>
        <taxon>Bartonella</taxon>
    </lineage>
</organism>
<keyword evidence="2" id="KW-0472">Membrane</keyword>
<keyword evidence="2" id="KW-0812">Transmembrane</keyword>
<evidence type="ECO:0000256" key="1">
    <source>
        <dbReference type="SAM" id="Coils"/>
    </source>
</evidence>
<dbReference type="Proteomes" id="UP000509443">
    <property type="component" value="Chromosome"/>
</dbReference>
<gene>
    <name evidence="3" type="ORF">HWV54_02700</name>
</gene>
<evidence type="ECO:0000313" key="4">
    <source>
        <dbReference type="Proteomes" id="UP000509443"/>
    </source>
</evidence>
<proteinExistence type="predicted"/>
<keyword evidence="2" id="KW-1133">Transmembrane helix</keyword>
<protein>
    <submittedName>
        <fullName evidence="3">DUF3792 family protein</fullName>
    </submittedName>
</protein>